<dbReference type="Proteomes" id="UP000828390">
    <property type="component" value="Unassembled WGS sequence"/>
</dbReference>
<dbReference type="EMBL" id="JAIWYP010000007">
    <property type="protein sequence ID" value="KAH3798069.1"/>
    <property type="molecule type" value="Genomic_DNA"/>
</dbReference>
<evidence type="ECO:0000313" key="2">
    <source>
        <dbReference type="Proteomes" id="UP000828390"/>
    </source>
</evidence>
<dbReference type="AlphaFoldDB" id="A0A9D4FFG9"/>
<comment type="caution">
    <text evidence="1">The sequence shown here is derived from an EMBL/GenBank/DDBJ whole genome shotgun (WGS) entry which is preliminary data.</text>
</comment>
<evidence type="ECO:0000313" key="1">
    <source>
        <dbReference type="EMBL" id="KAH3798069.1"/>
    </source>
</evidence>
<sequence>MGVSPEVLEIPEATNNNFILSELSADSRSDEVEDRTFNITHQEKDQLNVYLTIQK</sequence>
<gene>
    <name evidence="1" type="ORF">DPMN_151659</name>
</gene>
<protein>
    <submittedName>
        <fullName evidence="1">Uncharacterized protein</fullName>
    </submittedName>
</protein>
<proteinExistence type="predicted"/>
<accession>A0A9D4FFG9</accession>
<name>A0A9D4FFG9_DREPO</name>
<reference evidence="1" key="1">
    <citation type="journal article" date="2019" name="bioRxiv">
        <title>The Genome of the Zebra Mussel, Dreissena polymorpha: A Resource for Invasive Species Research.</title>
        <authorList>
            <person name="McCartney M.A."/>
            <person name="Auch B."/>
            <person name="Kono T."/>
            <person name="Mallez S."/>
            <person name="Zhang Y."/>
            <person name="Obille A."/>
            <person name="Becker A."/>
            <person name="Abrahante J.E."/>
            <person name="Garbe J."/>
            <person name="Badalamenti J.P."/>
            <person name="Herman A."/>
            <person name="Mangelson H."/>
            <person name="Liachko I."/>
            <person name="Sullivan S."/>
            <person name="Sone E.D."/>
            <person name="Koren S."/>
            <person name="Silverstein K.A.T."/>
            <person name="Beckman K.B."/>
            <person name="Gohl D.M."/>
        </authorList>
    </citation>
    <scope>NUCLEOTIDE SEQUENCE</scope>
    <source>
        <strain evidence="1">Duluth1</strain>
        <tissue evidence="1">Whole animal</tissue>
    </source>
</reference>
<organism evidence="1 2">
    <name type="scientific">Dreissena polymorpha</name>
    <name type="common">Zebra mussel</name>
    <name type="synonym">Mytilus polymorpha</name>
    <dbReference type="NCBI Taxonomy" id="45954"/>
    <lineage>
        <taxon>Eukaryota</taxon>
        <taxon>Metazoa</taxon>
        <taxon>Spiralia</taxon>
        <taxon>Lophotrochozoa</taxon>
        <taxon>Mollusca</taxon>
        <taxon>Bivalvia</taxon>
        <taxon>Autobranchia</taxon>
        <taxon>Heteroconchia</taxon>
        <taxon>Euheterodonta</taxon>
        <taxon>Imparidentia</taxon>
        <taxon>Neoheterodontei</taxon>
        <taxon>Myida</taxon>
        <taxon>Dreissenoidea</taxon>
        <taxon>Dreissenidae</taxon>
        <taxon>Dreissena</taxon>
    </lineage>
</organism>
<reference evidence="1" key="2">
    <citation type="submission" date="2020-11" db="EMBL/GenBank/DDBJ databases">
        <authorList>
            <person name="McCartney M.A."/>
            <person name="Auch B."/>
            <person name="Kono T."/>
            <person name="Mallez S."/>
            <person name="Becker A."/>
            <person name="Gohl D.M."/>
            <person name="Silverstein K.A.T."/>
            <person name="Koren S."/>
            <person name="Bechman K.B."/>
            <person name="Herman A."/>
            <person name="Abrahante J.E."/>
            <person name="Garbe J."/>
        </authorList>
    </citation>
    <scope>NUCLEOTIDE SEQUENCE</scope>
    <source>
        <strain evidence="1">Duluth1</strain>
        <tissue evidence="1">Whole animal</tissue>
    </source>
</reference>
<keyword evidence="2" id="KW-1185">Reference proteome</keyword>